<keyword evidence="1" id="KW-0175">Coiled coil</keyword>
<name>A0A9W6BIM0_9CHLO</name>
<feature type="coiled-coil region" evidence="1">
    <location>
        <begin position="324"/>
        <end position="351"/>
    </location>
</feature>
<reference evidence="3 4" key="1">
    <citation type="journal article" date="2023" name="Commun. Biol.">
        <title>Reorganization of the ancestral sex-determining regions during the evolution of trioecy in Pleodorina starrii.</title>
        <authorList>
            <person name="Takahashi K."/>
            <person name="Suzuki S."/>
            <person name="Kawai-Toyooka H."/>
            <person name="Yamamoto K."/>
            <person name="Hamaji T."/>
            <person name="Ootsuki R."/>
            <person name="Yamaguchi H."/>
            <person name="Kawachi M."/>
            <person name="Higashiyama T."/>
            <person name="Nozaki H."/>
        </authorList>
    </citation>
    <scope>NUCLEOTIDE SEQUENCE [LARGE SCALE GENOMIC DNA]</scope>
    <source>
        <strain evidence="3 4">NIES-4479</strain>
    </source>
</reference>
<gene>
    <name evidence="3" type="primary">PLESTMB000131</name>
    <name evidence="3" type="ORF">PLESTB_000682100</name>
</gene>
<evidence type="ECO:0000313" key="3">
    <source>
        <dbReference type="EMBL" id="GLC52862.1"/>
    </source>
</evidence>
<proteinExistence type="predicted"/>
<sequence>MLKTNYNAHGGPEPFARIFTSCDHVCTGARALSSFVSALNPDILVIHAYAVFKCPFLQVGTNFRRRCAKLLAASLPILFALASFGPSDLLTGVVPHAPGHPVTSVPDEALRHLITLDRTTFPVPTESWTRLPYPDMSISVPPPADEARMMWEGAGEPAAAGSKPGQPAAPPPPPPPPAPSEAGPRRGGGVEGPAAAAGGGAGEEGFGAARRRRQRQQQRQQEQQQQRQRDAVPGAAGGPAGPAGARPPDLETCSISALAGPLMQVLKAHSHATDRDLRRNAQLKARVYDAVLPVRQRLSETRQQLRELDAQRVAAAGRGEYDTAAALRSRMDELAVQIDSMEATSRTAQDELDAMAEVDSAVRQRQAGQLLWLSSELRSVAQAAEGTIRRLQGELQRLHTQLETATEARASIGQALSTSSQSSEVRRELRSLAAAALAAERRAAAALEADRVANRAVLSDAAALASNLSSADSLLHSTSLELALMRGQVALALEMQDYEQARRLSAAMTDLRGAHDDSAGSVVTLEKLLAAHEAVVRQRLSDFRHHLTALERASELVQFVQDLRDMYGSAEVDEREALSLAGRLSAALEELRNTAGEPPRLLRSEEAEAVVREVLA</sequence>
<comment type="caution">
    <text evidence="3">The sequence shown here is derived from an EMBL/GenBank/DDBJ whole genome shotgun (WGS) entry which is preliminary data.</text>
</comment>
<dbReference type="AlphaFoldDB" id="A0A9W6BIM0"/>
<feature type="compositionally biased region" description="Low complexity" evidence="2">
    <location>
        <begin position="157"/>
        <end position="166"/>
    </location>
</feature>
<organism evidence="3 4">
    <name type="scientific">Pleodorina starrii</name>
    <dbReference type="NCBI Taxonomy" id="330485"/>
    <lineage>
        <taxon>Eukaryota</taxon>
        <taxon>Viridiplantae</taxon>
        <taxon>Chlorophyta</taxon>
        <taxon>core chlorophytes</taxon>
        <taxon>Chlorophyceae</taxon>
        <taxon>CS clade</taxon>
        <taxon>Chlamydomonadales</taxon>
        <taxon>Volvocaceae</taxon>
        <taxon>Pleodorina</taxon>
    </lineage>
</organism>
<feature type="compositionally biased region" description="Pro residues" evidence="2">
    <location>
        <begin position="167"/>
        <end position="179"/>
    </location>
</feature>
<feature type="coiled-coil region" evidence="1">
    <location>
        <begin position="381"/>
        <end position="408"/>
    </location>
</feature>
<protein>
    <submittedName>
        <fullName evidence="3">Uncharacterized protein</fullName>
    </submittedName>
</protein>
<feature type="region of interest" description="Disordered" evidence="2">
    <location>
        <begin position="155"/>
        <end position="251"/>
    </location>
</feature>
<evidence type="ECO:0000256" key="2">
    <source>
        <dbReference type="SAM" id="MobiDB-lite"/>
    </source>
</evidence>
<dbReference type="Proteomes" id="UP001165080">
    <property type="component" value="Unassembled WGS sequence"/>
</dbReference>
<evidence type="ECO:0000256" key="1">
    <source>
        <dbReference type="SAM" id="Coils"/>
    </source>
</evidence>
<keyword evidence="4" id="KW-1185">Reference proteome</keyword>
<accession>A0A9W6BIM0</accession>
<feature type="compositionally biased region" description="Low complexity" evidence="2">
    <location>
        <begin position="217"/>
        <end position="226"/>
    </location>
</feature>
<dbReference type="EMBL" id="BRXU01000007">
    <property type="protein sequence ID" value="GLC52862.1"/>
    <property type="molecule type" value="Genomic_DNA"/>
</dbReference>
<evidence type="ECO:0000313" key="4">
    <source>
        <dbReference type="Proteomes" id="UP001165080"/>
    </source>
</evidence>
<feature type="compositionally biased region" description="Gly residues" evidence="2">
    <location>
        <begin position="185"/>
        <end position="205"/>
    </location>
</feature>